<accession>A0A418WPP4</accession>
<dbReference type="Pfam" id="PF02120">
    <property type="entry name" value="Flg_hook"/>
    <property type="match status" value="1"/>
</dbReference>
<dbReference type="InterPro" id="IPR038610">
    <property type="entry name" value="FliK-like_C_sf"/>
</dbReference>
<feature type="region of interest" description="Disordered" evidence="1">
    <location>
        <begin position="371"/>
        <end position="393"/>
    </location>
</feature>
<keyword evidence="3" id="KW-0969">Cilium</keyword>
<sequence>MMLAAGGLNLEAGLTLRSGIVTGQDAASDTGFTRILAALDAGAVAIAAPLDPAVLMPAPAELIVAPEGGSTNNPPMGADEVEDATHEADKSADAATVAPFVAPPIPIGVSNARPIVVDQTFVAPRSDAVCEKITTGALAAAILTDAAADTVAADKPPAHPDALVAALAKLEATAPRFTLPITPQPVVEGKASPPVAIPVDSAQTMVSAADPLVVAAQPDAPAAPVLSTVTAPVAADPTRLGEAAPDTARQLGEQAVSVRLDVANEAEMIDRLARDLAQLSGAEGRLKFQLNPEHLGSLHVEVEQRAEGVLLRFGTETEGARQVIADAQHRLVNEARAQGMRIAETHVDLSSQNQQGSARDNRAQQPVVITRGETADASMEAGPARRAGAERFA</sequence>
<feature type="domain" description="Flagellar hook-length control protein-like C-terminal" evidence="2">
    <location>
        <begin position="276"/>
        <end position="355"/>
    </location>
</feature>
<reference evidence="3 4" key="1">
    <citation type="submission" date="2018-09" db="EMBL/GenBank/DDBJ databases">
        <authorList>
            <person name="Zhu H."/>
        </authorList>
    </citation>
    <scope>NUCLEOTIDE SEQUENCE [LARGE SCALE GENOMIC DNA]</scope>
    <source>
        <strain evidence="3 4">K2R01-6</strain>
    </source>
</reference>
<proteinExistence type="predicted"/>
<protein>
    <submittedName>
        <fullName evidence="3">Flagellar hook-length control protein FliK</fullName>
    </submittedName>
</protein>
<dbReference type="CDD" id="cd17470">
    <property type="entry name" value="T3SS_Flik_C"/>
    <property type="match status" value="1"/>
</dbReference>
<name>A0A418WPP4_9SPHN</name>
<dbReference type="OrthoDB" id="7478760at2"/>
<keyword evidence="3" id="KW-0282">Flagellum</keyword>
<evidence type="ECO:0000313" key="4">
    <source>
        <dbReference type="Proteomes" id="UP000286100"/>
    </source>
</evidence>
<comment type="caution">
    <text evidence="3">The sequence shown here is derived from an EMBL/GenBank/DDBJ whole genome shotgun (WGS) entry which is preliminary data.</text>
</comment>
<evidence type="ECO:0000313" key="3">
    <source>
        <dbReference type="EMBL" id="RJF93222.1"/>
    </source>
</evidence>
<dbReference type="InterPro" id="IPR021136">
    <property type="entry name" value="Flagellar_hook_control-like_C"/>
</dbReference>
<keyword evidence="3" id="KW-0966">Cell projection</keyword>
<gene>
    <name evidence="3" type="ORF">D3876_02365</name>
</gene>
<feature type="compositionally biased region" description="Basic and acidic residues" evidence="1">
    <location>
        <begin position="83"/>
        <end position="92"/>
    </location>
</feature>
<organism evidence="3 4">
    <name type="scientific">Sphingomonas cavernae</name>
    <dbReference type="NCBI Taxonomy" id="2320861"/>
    <lineage>
        <taxon>Bacteria</taxon>
        <taxon>Pseudomonadati</taxon>
        <taxon>Pseudomonadota</taxon>
        <taxon>Alphaproteobacteria</taxon>
        <taxon>Sphingomonadales</taxon>
        <taxon>Sphingomonadaceae</taxon>
        <taxon>Sphingomonas</taxon>
    </lineage>
</organism>
<dbReference type="RefSeq" id="WP_119759500.1">
    <property type="nucleotide sequence ID" value="NZ_QYUM01000002.1"/>
</dbReference>
<dbReference type="Proteomes" id="UP000286100">
    <property type="component" value="Unassembled WGS sequence"/>
</dbReference>
<evidence type="ECO:0000259" key="2">
    <source>
        <dbReference type="Pfam" id="PF02120"/>
    </source>
</evidence>
<dbReference type="AlphaFoldDB" id="A0A418WPP4"/>
<feature type="region of interest" description="Disordered" evidence="1">
    <location>
        <begin position="66"/>
        <end position="92"/>
    </location>
</feature>
<keyword evidence="4" id="KW-1185">Reference proteome</keyword>
<dbReference type="EMBL" id="QYUM01000002">
    <property type="protein sequence ID" value="RJF93222.1"/>
    <property type="molecule type" value="Genomic_DNA"/>
</dbReference>
<evidence type="ECO:0000256" key="1">
    <source>
        <dbReference type="SAM" id="MobiDB-lite"/>
    </source>
</evidence>
<dbReference type="Gene3D" id="3.30.750.140">
    <property type="match status" value="1"/>
</dbReference>